<accession>A0ACC2UB05</accession>
<organism evidence="1 2">
    <name type="scientific">Entomophthora muscae</name>
    <dbReference type="NCBI Taxonomy" id="34485"/>
    <lineage>
        <taxon>Eukaryota</taxon>
        <taxon>Fungi</taxon>
        <taxon>Fungi incertae sedis</taxon>
        <taxon>Zoopagomycota</taxon>
        <taxon>Entomophthoromycotina</taxon>
        <taxon>Entomophthoromycetes</taxon>
        <taxon>Entomophthorales</taxon>
        <taxon>Entomophthoraceae</taxon>
        <taxon>Entomophthora</taxon>
    </lineage>
</organism>
<gene>
    <name evidence="1" type="ORF">DSO57_1026897</name>
</gene>
<evidence type="ECO:0000313" key="1">
    <source>
        <dbReference type="EMBL" id="KAJ9084205.1"/>
    </source>
</evidence>
<keyword evidence="2" id="KW-1185">Reference proteome</keyword>
<name>A0ACC2UB05_9FUNG</name>
<dbReference type="Proteomes" id="UP001165960">
    <property type="component" value="Unassembled WGS sequence"/>
</dbReference>
<proteinExistence type="predicted"/>
<sequence length="93" mass="10597">MATTLCQGFRIVSNFAKSHDRANSQTQVRKDKELIALLQAELATHEKHITSLEDDLDITCHENKIKQDELDKQQLLLDAFCCKICSLGADFYK</sequence>
<dbReference type="EMBL" id="QTSX02000870">
    <property type="protein sequence ID" value="KAJ9084205.1"/>
    <property type="molecule type" value="Genomic_DNA"/>
</dbReference>
<comment type="caution">
    <text evidence="1">The sequence shown here is derived from an EMBL/GenBank/DDBJ whole genome shotgun (WGS) entry which is preliminary data.</text>
</comment>
<protein>
    <submittedName>
        <fullName evidence="1">Uncharacterized protein</fullName>
    </submittedName>
</protein>
<reference evidence="1" key="1">
    <citation type="submission" date="2022-04" db="EMBL/GenBank/DDBJ databases">
        <title>Genome of the entomopathogenic fungus Entomophthora muscae.</title>
        <authorList>
            <person name="Elya C."/>
            <person name="Lovett B.R."/>
            <person name="Lee E."/>
            <person name="Macias A.M."/>
            <person name="Hajek A.E."/>
            <person name="De Bivort B.L."/>
            <person name="Kasson M.T."/>
            <person name="De Fine Licht H.H."/>
            <person name="Stajich J.E."/>
        </authorList>
    </citation>
    <scope>NUCLEOTIDE SEQUENCE</scope>
    <source>
        <strain evidence="1">Berkeley</strain>
    </source>
</reference>
<evidence type="ECO:0000313" key="2">
    <source>
        <dbReference type="Proteomes" id="UP001165960"/>
    </source>
</evidence>